<evidence type="ECO:0000256" key="3">
    <source>
        <dbReference type="ARBA" id="ARBA00022475"/>
    </source>
</evidence>
<proteinExistence type="inferred from homology"/>
<reference evidence="10" key="1">
    <citation type="submission" date="2021-03" db="EMBL/GenBank/DDBJ databases">
        <title>Pengzhenrongella sicca gen. nov., sp. nov., a new member of suborder Micrococcineae isolated from High-Arctic tundra soil.</title>
        <authorList>
            <person name="Peng F."/>
        </authorList>
    </citation>
    <scope>NUCLEOTIDE SEQUENCE</scope>
    <source>
        <strain evidence="10">LRZ-2</strain>
    </source>
</reference>
<dbReference type="Pfam" id="PF02706">
    <property type="entry name" value="Wzz"/>
    <property type="match status" value="1"/>
</dbReference>
<comment type="similarity">
    <text evidence="2">Belongs to the CpsC/CapA family.</text>
</comment>
<keyword evidence="11" id="KW-1185">Reference proteome</keyword>
<dbReference type="EMBL" id="CP071868">
    <property type="protein sequence ID" value="QTE29268.1"/>
    <property type="molecule type" value="Genomic_DNA"/>
</dbReference>
<dbReference type="InterPro" id="IPR003856">
    <property type="entry name" value="LPS_length_determ_N"/>
</dbReference>
<dbReference type="KEGG" id="psic:J4E96_18650"/>
<keyword evidence="3" id="KW-1003">Cell membrane</keyword>
<dbReference type="GO" id="GO:0004713">
    <property type="term" value="F:protein tyrosine kinase activity"/>
    <property type="evidence" value="ECO:0007669"/>
    <property type="project" value="TreeGrafter"/>
</dbReference>
<dbReference type="InterPro" id="IPR050445">
    <property type="entry name" value="Bact_polysacc_biosynth/exp"/>
</dbReference>
<keyword evidence="4 8" id="KW-0812">Transmembrane</keyword>
<dbReference type="GO" id="GO:0005886">
    <property type="term" value="C:plasma membrane"/>
    <property type="evidence" value="ECO:0007669"/>
    <property type="project" value="UniProtKB-SubCell"/>
</dbReference>
<dbReference type="RefSeq" id="WP_227423538.1">
    <property type="nucleotide sequence ID" value="NZ_CP071868.1"/>
</dbReference>
<dbReference type="PANTHER" id="PTHR32309">
    <property type="entry name" value="TYROSINE-PROTEIN KINASE"/>
    <property type="match status" value="1"/>
</dbReference>
<evidence type="ECO:0000256" key="4">
    <source>
        <dbReference type="ARBA" id="ARBA00022692"/>
    </source>
</evidence>
<feature type="domain" description="Polysaccharide chain length determinant N-terminal" evidence="9">
    <location>
        <begin position="8"/>
        <end position="95"/>
    </location>
</feature>
<evidence type="ECO:0000313" key="10">
    <source>
        <dbReference type="EMBL" id="QTE29268.1"/>
    </source>
</evidence>
<dbReference type="PANTHER" id="PTHR32309:SF13">
    <property type="entry name" value="FERRIC ENTEROBACTIN TRANSPORT PROTEIN FEPE"/>
    <property type="match status" value="1"/>
</dbReference>
<gene>
    <name evidence="10" type="ORF">J4E96_18650</name>
</gene>
<dbReference type="Proteomes" id="UP000663937">
    <property type="component" value="Chromosome"/>
</dbReference>
<sequence>MGSVTSVLGRHWRLVTVAAIGAILAFAGSYLVETTYSSSTRVLIRGRDATFLTSTGQDLSGQPGVVDSTLAQSLASTYAGIATSRSVAEAVVADLKLDDQPPKTGVLASAAKALAWVYRCGRAFVTSGFCARVDEHEKAVLGVQEGTAVEPLGANAGSSAGTTGSYVLEVRASGSTSTQAQAVTDAVADELIRASAERFQADSAENIASLQGLVASAEADVATRSGALAAFQTQHGILAADGRQTLSATTNEAVRSDLIQAQAQEADLRAQLASIDRALSTTPKNQTSSQRITTGRSTTELAGEDTNAVYTDLQIQQRTLQAQLQGQSARVAQLQATLDGAGTLADNAVAGELADLENAVSLAEQNLAAVTTTLQDAQVTQAQGPVDLTRLDQAGAPAYPSEPKRYIYLALGLLIGGLAGAGLTAQARRREPGVAPDEDDDEAAGARPRGGSGEGEASDAELESSIFGGSLQPTNGRRALHSDPPGRT</sequence>
<organism evidence="10 11">
    <name type="scientific">Pengzhenrongella sicca</name>
    <dbReference type="NCBI Taxonomy" id="2819238"/>
    <lineage>
        <taxon>Bacteria</taxon>
        <taxon>Bacillati</taxon>
        <taxon>Actinomycetota</taxon>
        <taxon>Actinomycetes</taxon>
        <taxon>Micrococcales</taxon>
        <taxon>Pengzhenrongella</taxon>
    </lineage>
</organism>
<dbReference type="AlphaFoldDB" id="A0A8A4ZI19"/>
<evidence type="ECO:0000256" key="6">
    <source>
        <dbReference type="ARBA" id="ARBA00023136"/>
    </source>
</evidence>
<evidence type="ECO:0000259" key="9">
    <source>
        <dbReference type="Pfam" id="PF02706"/>
    </source>
</evidence>
<evidence type="ECO:0000256" key="1">
    <source>
        <dbReference type="ARBA" id="ARBA00004651"/>
    </source>
</evidence>
<evidence type="ECO:0000256" key="8">
    <source>
        <dbReference type="SAM" id="Phobius"/>
    </source>
</evidence>
<evidence type="ECO:0000256" key="5">
    <source>
        <dbReference type="ARBA" id="ARBA00022989"/>
    </source>
</evidence>
<evidence type="ECO:0000313" key="11">
    <source>
        <dbReference type="Proteomes" id="UP000663937"/>
    </source>
</evidence>
<feature type="region of interest" description="Disordered" evidence="7">
    <location>
        <begin position="428"/>
        <end position="488"/>
    </location>
</feature>
<feature type="transmembrane region" description="Helical" evidence="8">
    <location>
        <begin position="12"/>
        <end position="32"/>
    </location>
</feature>
<keyword evidence="5 8" id="KW-1133">Transmembrane helix</keyword>
<evidence type="ECO:0000256" key="2">
    <source>
        <dbReference type="ARBA" id="ARBA00006683"/>
    </source>
</evidence>
<accession>A0A8A4ZI19</accession>
<keyword evidence="6 8" id="KW-0472">Membrane</keyword>
<evidence type="ECO:0000256" key="7">
    <source>
        <dbReference type="SAM" id="MobiDB-lite"/>
    </source>
</evidence>
<protein>
    <recommendedName>
        <fullName evidence="9">Polysaccharide chain length determinant N-terminal domain-containing protein</fullName>
    </recommendedName>
</protein>
<comment type="subcellular location">
    <subcellularLocation>
        <location evidence="1">Cell membrane</location>
        <topology evidence="1">Multi-pass membrane protein</topology>
    </subcellularLocation>
</comment>
<name>A0A8A4ZI19_9MICO</name>